<dbReference type="Proteomes" id="UP001220010">
    <property type="component" value="Unassembled WGS sequence"/>
</dbReference>
<proteinExistence type="predicted"/>
<sequence>MAGKLIAILPRDTFTTYEICIYSIDALRSRLSWGDPMFEEG</sequence>
<name>A0ABT5X5I9_9EURY</name>
<gene>
    <name evidence="1" type="ORF">P0O15_01825</name>
</gene>
<dbReference type="RefSeq" id="WP_316965678.1">
    <property type="nucleotide sequence ID" value="NZ_JARFPK010000005.1"/>
</dbReference>
<accession>A0ABT5X5I9</accession>
<evidence type="ECO:0000313" key="1">
    <source>
        <dbReference type="EMBL" id="MDF0589918.1"/>
    </source>
</evidence>
<protein>
    <submittedName>
        <fullName evidence="1">Uncharacterized protein</fullName>
    </submittedName>
</protein>
<keyword evidence="2" id="KW-1185">Reference proteome</keyword>
<organism evidence="1 2">
    <name type="scientific">Candidatus Methanocrinis natronophilus</name>
    <dbReference type="NCBI Taxonomy" id="3033396"/>
    <lineage>
        <taxon>Archaea</taxon>
        <taxon>Methanobacteriati</taxon>
        <taxon>Methanobacteriota</taxon>
        <taxon>Stenosarchaea group</taxon>
        <taxon>Methanomicrobia</taxon>
        <taxon>Methanotrichales</taxon>
        <taxon>Methanotrichaceae</taxon>
        <taxon>Methanocrinis</taxon>
    </lineage>
</organism>
<evidence type="ECO:0000313" key="2">
    <source>
        <dbReference type="Proteomes" id="UP001220010"/>
    </source>
</evidence>
<comment type="caution">
    <text evidence="1">The sequence shown here is derived from an EMBL/GenBank/DDBJ whole genome shotgun (WGS) entry which is preliminary data.</text>
</comment>
<dbReference type="EMBL" id="JARFPK010000005">
    <property type="protein sequence ID" value="MDF0589918.1"/>
    <property type="molecule type" value="Genomic_DNA"/>
</dbReference>
<reference evidence="1 2" key="1">
    <citation type="submission" date="2023-03" db="EMBL/GenBank/DDBJ databases">
        <title>WGS of Methanotrichaceae archaeon Mx.</title>
        <authorList>
            <person name="Sorokin D.Y."/>
            <person name="Merkel A.Y."/>
        </authorList>
    </citation>
    <scope>NUCLEOTIDE SEQUENCE [LARGE SCALE GENOMIC DNA]</scope>
    <source>
        <strain evidence="1 2">Mx</strain>
    </source>
</reference>